<comment type="caution">
    <text evidence="2">The sequence shown here is derived from an EMBL/GenBank/DDBJ whole genome shotgun (WGS) entry which is preliminary data.</text>
</comment>
<keyword evidence="3" id="KW-1185">Reference proteome</keyword>
<evidence type="ECO:0000313" key="3">
    <source>
        <dbReference type="Proteomes" id="UP001152523"/>
    </source>
</evidence>
<proteinExistence type="predicted"/>
<feature type="compositionally biased region" description="Basic and acidic residues" evidence="1">
    <location>
        <begin position="105"/>
        <end position="114"/>
    </location>
</feature>
<feature type="compositionally biased region" description="Basic and acidic residues" evidence="1">
    <location>
        <begin position="78"/>
        <end position="89"/>
    </location>
</feature>
<dbReference type="PANTHER" id="PTHR33098">
    <property type="entry name" value="COTTON FIBER (DUF761)"/>
    <property type="match status" value="1"/>
</dbReference>
<organism evidence="2 3">
    <name type="scientific">Cuscuta epithymum</name>
    <dbReference type="NCBI Taxonomy" id="186058"/>
    <lineage>
        <taxon>Eukaryota</taxon>
        <taxon>Viridiplantae</taxon>
        <taxon>Streptophyta</taxon>
        <taxon>Embryophyta</taxon>
        <taxon>Tracheophyta</taxon>
        <taxon>Spermatophyta</taxon>
        <taxon>Magnoliopsida</taxon>
        <taxon>eudicotyledons</taxon>
        <taxon>Gunneridae</taxon>
        <taxon>Pentapetalae</taxon>
        <taxon>asterids</taxon>
        <taxon>lamiids</taxon>
        <taxon>Solanales</taxon>
        <taxon>Convolvulaceae</taxon>
        <taxon>Cuscuteae</taxon>
        <taxon>Cuscuta</taxon>
        <taxon>Cuscuta subgen. Cuscuta</taxon>
    </lineage>
</organism>
<evidence type="ECO:0000313" key="2">
    <source>
        <dbReference type="EMBL" id="CAH9082347.1"/>
    </source>
</evidence>
<dbReference type="PANTHER" id="PTHR33098:SF46">
    <property type="entry name" value="COTTON FIBER PROTEIN"/>
    <property type="match status" value="1"/>
</dbReference>
<reference evidence="2" key="1">
    <citation type="submission" date="2022-07" db="EMBL/GenBank/DDBJ databases">
        <authorList>
            <person name="Macas J."/>
            <person name="Novak P."/>
            <person name="Neumann P."/>
        </authorList>
    </citation>
    <scope>NUCLEOTIDE SEQUENCE</scope>
</reference>
<feature type="compositionally biased region" description="Basic and acidic residues" evidence="1">
    <location>
        <begin position="42"/>
        <end position="51"/>
    </location>
</feature>
<dbReference type="InterPro" id="IPR008480">
    <property type="entry name" value="DUF761_pln"/>
</dbReference>
<dbReference type="Pfam" id="PF05553">
    <property type="entry name" value="DUF761"/>
    <property type="match status" value="1"/>
</dbReference>
<sequence>MGFLCFKKKHRHFLRHSSSISIPTRMKVIDTSPEKVVAPPPEKLERTSAPVDIDKQAEAFIQKFRHQKVAAPPPERNPAAEDTDKKEEAFSQPSKQGKVVAPPTEKMERNPAREDIDKEAEAFIRHFHEHDKVVAPRPPPPPPSKKLERIPTKEDIDKQADAFIQQFNHQLLVQRLKSIENDNKMRK</sequence>
<evidence type="ECO:0000256" key="1">
    <source>
        <dbReference type="SAM" id="MobiDB-lite"/>
    </source>
</evidence>
<accession>A0AAV0CTF5</accession>
<feature type="region of interest" description="Disordered" evidence="1">
    <location>
        <begin position="129"/>
        <end position="149"/>
    </location>
</feature>
<dbReference type="EMBL" id="CAMAPF010000038">
    <property type="protein sequence ID" value="CAH9082347.1"/>
    <property type="molecule type" value="Genomic_DNA"/>
</dbReference>
<protein>
    <submittedName>
        <fullName evidence="2">Uncharacterized protein</fullName>
    </submittedName>
</protein>
<dbReference type="Proteomes" id="UP001152523">
    <property type="component" value="Unassembled WGS sequence"/>
</dbReference>
<gene>
    <name evidence="2" type="ORF">CEPIT_LOCUS8047</name>
</gene>
<name>A0AAV0CTF5_9ASTE</name>
<feature type="region of interest" description="Disordered" evidence="1">
    <location>
        <begin position="63"/>
        <end position="114"/>
    </location>
</feature>
<feature type="region of interest" description="Disordered" evidence="1">
    <location>
        <begin position="31"/>
        <end position="51"/>
    </location>
</feature>
<dbReference type="AlphaFoldDB" id="A0AAV0CTF5"/>